<name>A0AAV2LZP2_KNICA</name>
<proteinExistence type="predicted"/>
<sequence length="210" mass="22905">MTQTGTTLDPDWTQTGPTLDPHWTQTGTRLDPHWTHTRLKEVVLSWSVLQIHGQVSDCVEGVQRLFSNSLKMREKSNKGKMPPRKCNMCRVIQVSQTECLPVSRASAVPRCCAWTLTSREIGETGTPKRRKLSQGKSCPVGGELQQASQQNTTHCQETRVILALVSIIISSSLSLGGSTVVGLVLGSQASWRGLSDRRVTAACVPTAAPE</sequence>
<evidence type="ECO:0000256" key="2">
    <source>
        <dbReference type="SAM" id="Phobius"/>
    </source>
</evidence>
<dbReference type="Proteomes" id="UP001497482">
    <property type="component" value="Chromosome 5"/>
</dbReference>
<evidence type="ECO:0000256" key="1">
    <source>
        <dbReference type="SAM" id="MobiDB-lite"/>
    </source>
</evidence>
<keyword evidence="4" id="KW-1185">Reference proteome</keyword>
<organism evidence="3 4">
    <name type="scientific">Knipowitschia caucasica</name>
    <name type="common">Caucasian dwarf goby</name>
    <name type="synonym">Pomatoschistus caucasicus</name>
    <dbReference type="NCBI Taxonomy" id="637954"/>
    <lineage>
        <taxon>Eukaryota</taxon>
        <taxon>Metazoa</taxon>
        <taxon>Chordata</taxon>
        <taxon>Craniata</taxon>
        <taxon>Vertebrata</taxon>
        <taxon>Euteleostomi</taxon>
        <taxon>Actinopterygii</taxon>
        <taxon>Neopterygii</taxon>
        <taxon>Teleostei</taxon>
        <taxon>Neoteleostei</taxon>
        <taxon>Acanthomorphata</taxon>
        <taxon>Gobiaria</taxon>
        <taxon>Gobiiformes</taxon>
        <taxon>Gobioidei</taxon>
        <taxon>Gobiidae</taxon>
        <taxon>Gobiinae</taxon>
        <taxon>Knipowitschia</taxon>
    </lineage>
</organism>
<feature type="transmembrane region" description="Helical" evidence="2">
    <location>
        <begin position="160"/>
        <end position="185"/>
    </location>
</feature>
<keyword evidence="2" id="KW-0472">Membrane</keyword>
<keyword evidence="2" id="KW-0812">Transmembrane</keyword>
<evidence type="ECO:0000313" key="4">
    <source>
        <dbReference type="Proteomes" id="UP001497482"/>
    </source>
</evidence>
<accession>A0AAV2LZP2</accession>
<keyword evidence="2" id="KW-1133">Transmembrane helix</keyword>
<reference evidence="3 4" key="1">
    <citation type="submission" date="2024-04" db="EMBL/GenBank/DDBJ databases">
        <authorList>
            <person name="Waldvogel A.-M."/>
            <person name="Schoenle A."/>
        </authorList>
    </citation>
    <scope>NUCLEOTIDE SEQUENCE [LARGE SCALE GENOMIC DNA]</scope>
</reference>
<evidence type="ECO:0000313" key="3">
    <source>
        <dbReference type="EMBL" id="CAL1606548.1"/>
    </source>
</evidence>
<feature type="region of interest" description="Disordered" evidence="1">
    <location>
        <begin position="1"/>
        <end position="26"/>
    </location>
</feature>
<protein>
    <submittedName>
        <fullName evidence="3">Uncharacterized protein</fullName>
    </submittedName>
</protein>
<dbReference type="AlphaFoldDB" id="A0AAV2LZP2"/>
<dbReference type="EMBL" id="OZ035827">
    <property type="protein sequence ID" value="CAL1606548.1"/>
    <property type="molecule type" value="Genomic_DNA"/>
</dbReference>
<gene>
    <name evidence="3" type="ORF">KC01_LOCUS33709</name>
</gene>